<evidence type="ECO:0000313" key="10">
    <source>
        <dbReference type="EMBL" id="MPL57386.1"/>
    </source>
</evidence>
<dbReference type="Pfam" id="PF00909">
    <property type="entry name" value="Ammonium_transp"/>
    <property type="match status" value="1"/>
</dbReference>
<evidence type="ECO:0000256" key="4">
    <source>
        <dbReference type="ARBA" id="ARBA00022692"/>
    </source>
</evidence>
<evidence type="ECO:0000256" key="2">
    <source>
        <dbReference type="ARBA" id="ARBA00005887"/>
    </source>
</evidence>
<gene>
    <name evidence="10" type="primary">nrgA_1</name>
    <name evidence="10" type="ORF">SDC9_02889</name>
</gene>
<dbReference type="InterPro" id="IPR024041">
    <property type="entry name" value="NH4_transpt_AmtB-like_dom"/>
</dbReference>
<proteinExistence type="inferred from homology"/>
<dbReference type="PANTHER" id="PTHR43029">
    <property type="entry name" value="AMMONIUM TRANSPORTER MEP2"/>
    <property type="match status" value="1"/>
</dbReference>
<comment type="similarity">
    <text evidence="2">Belongs to the ammonia transporter channel (TC 1.A.11.2) family.</text>
</comment>
<evidence type="ECO:0000256" key="7">
    <source>
        <dbReference type="ARBA" id="ARBA00023177"/>
    </source>
</evidence>
<feature type="transmembrane region" description="Helical" evidence="8">
    <location>
        <begin position="215"/>
        <end position="237"/>
    </location>
</feature>
<dbReference type="GO" id="GO:0005886">
    <property type="term" value="C:plasma membrane"/>
    <property type="evidence" value="ECO:0007669"/>
    <property type="project" value="TreeGrafter"/>
</dbReference>
<name>A0A644SRV2_9ZZZZ</name>
<feature type="transmembrane region" description="Helical" evidence="8">
    <location>
        <begin position="404"/>
        <end position="426"/>
    </location>
</feature>
<evidence type="ECO:0000256" key="1">
    <source>
        <dbReference type="ARBA" id="ARBA00004141"/>
    </source>
</evidence>
<protein>
    <submittedName>
        <fullName evidence="10">Ammonium transporter</fullName>
    </submittedName>
</protein>
<organism evidence="10">
    <name type="scientific">bioreactor metagenome</name>
    <dbReference type="NCBI Taxonomy" id="1076179"/>
    <lineage>
        <taxon>unclassified sequences</taxon>
        <taxon>metagenomes</taxon>
        <taxon>ecological metagenomes</taxon>
    </lineage>
</organism>
<evidence type="ECO:0000256" key="3">
    <source>
        <dbReference type="ARBA" id="ARBA00022448"/>
    </source>
</evidence>
<feature type="transmembrane region" description="Helical" evidence="8">
    <location>
        <begin position="313"/>
        <end position="332"/>
    </location>
</feature>
<keyword evidence="3" id="KW-0813">Transport</keyword>
<dbReference type="EMBL" id="VSSQ01000004">
    <property type="protein sequence ID" value="MPL57386.1"/>
    <property type="molecule type" value="Genomic_DNA"/>
</dbReference>
<feature type="transmembrane region" description="Helical" evidence="8">
    <location>
        <begin position="63"/>
        <end position="87"/>
    </location>
</feature>
<sequence length="458" mass="47807">MPKQGIAAALCRSVGMAPAHEDEVLLNAERNDGNQPAALCGTLPPSPVRTTLKDVRMNASDTAFILICASMVMLMTPALALFYGGLVRSRNILSTHMHSYGALALISVLWAVVGYTLAFGEDVGGIIGDLSYLFLKGVGGESAPAATQLPHTVFMGYQCMFAALTVALISGAYAERIRFSAMLVFSGLWLLFVYSPMAHWVWGGGWMSKMGALDFAGGAVVHMSSGAAALACAQALGPRLSTGSSHATPNNLPLTLLGGGLLWFGWFGFNAGSALVSGPLAGQALVTTHMASACGILGWMLVEWIRTGKPTSLGAISGALAGLVAITPGAGFVEVLPAMLIGFVGGIICYGGVLLKNKFGYDDALDVVGIHGVGGTWGALATGLFACAAINNADGLFYGNPEQAWIQIVSIVATWGYCYIVSRIILYVVDAVVGLRVTPEEEFTGLDLSEHNERGYSL</sequence>
<dbReference type="Gene3D" id="1.10.3430.10">
    <property type="entry name" value="Ammonium transporter AmtB like domains"/>
    <property type="match status" value="1"/>
</dbReference>
<evidence type="ECO:0000256" key="6">
    <source>
        <dbReference type="ARBA" id="ARBA00023136"/>
    </source>
</evidence>
<dbReference type="AlphaFoldDB" id="A0A644SRV2"/>
<evidence type="ECO:0000256" key="5">
    <source>
        <dbReference type="ARBA" id="ARBA00022989"/>
    </source>
</evidence>
<keyword evidence="5 8" id="KW-1133">Transmembrane helix</keyword>
<keyword evidence="4 8" id="KW-0812">Transmembrane</keyword>
<feature type="transmembrane region" description="Helical" evidence="8">
    <location>
        <begin position="154"/>
        <end position="174"/>
    </location>
</feature>
<evidence type="ECO:0000259" key="9">
    <source>
        <dbReference type="Pfam" id="PF00909"/>
    </source>
</evidence>
<feature type="transmembrane region" description="Helical" evidence="8">
    <location>
        <begin position="281"/>
        <end position="301"/>
    </location>
</feature>
<keyword evidence="7" id="KW-0924">Ammonia transport</keyword>
<reference evidence="10" key="1">
    <citation type="submission" date="2019-08" db="EMBL/GenBank/DDBJ databases">
        <authorList>
            <person name="Kucharzyk K."/>
            <person name="Murdoch R.W."/>
            <person name="Higgins S."/>
            <person name="Loffler F."/>
        </authorList>
    </citation>
    <scope>NUCLEOTIDE SEQUENCE</scope>
</reference>
<feature type="transmembrane region" description="Helical" evidence="8">
    <location>
        <begin position="99"/>
        <end position="118"/>
    </location>
</feature>
<feature type="domain" description="Ammonium transporter AmtB-like" evidence="9">
    <location>
        <begin position="63"/>
        <end position="456"/>
    </location>
</feature>
<dbReference type="NCBIfam" id="TIGR00836">
    <property type="entry name" value="amt"/>
    <property type="match status" value="1"/>
</dbReference>
<feature type="transmembrane region" description="Helical" evidence="8">
    <location>
        <begin position="338"/>
        <end position="355"/>
    </location>
</feature>
<comment type="subcellular location">
    <subcellularLocation>
        <location evidence="1">Membrane</location>
        <topology evidence="1">Multi-pass membrane protein</topology>
    </subcellularLocation>
</comment>
<comment type="caution">
    <text evidence="10">The sequence shown here is derived from an EMBL/GenBank/DDBJ whole genome shotgun (WGS) entry which is preliminary data.</text>
</comment>
<dbReference type="PANTHER" id="PTHR43029:SF10">
    <property type="entry name" value="AMMONIUM TRANSPORTER MEP2"/>
    <property type="match status" value="1"/>
</dbReference>
<keyword evidence="6 8" id="KW-0472">Membrane</keyword>
<accession>A0A644SRV2</accession>
<feature type="transmembrane region" description="Helical" evidence="8">
    <location>
        <begin position="181"/>
        <end position="203"/>
    </location>
</feature>
<evidence type="ECO:0000256" key="8">
    <source>
        <dbReference type="SAM" id="Phobius"/>
    </source>
</evidence>
<dbReference type="InterPro" id="IPR029020">
    <property type="entry name" value="Ammonium/urea_transptr"/>
</dbReference>
<dbReference type="SUPFAM" id="SSF111352">
    <property type="entry name" value="Ammonium transporter"/>
    <property type="match status" value="1"/>
</dbReference>
<dbReference type="InterPro" id="IPR001905">
    <property type="entry name" value="Ammonium_transpt"/>
</dbReference>
<feature type="transmembrane region" description="Helical" evidence="8">
    <location>
        <begin position="367"/>
        <end position="392"/>
    </location>
</feature>
<dbReference type="GO" id="GO:0008519">
    <property type="term" value="F:ammonium channel activity"/>
    <property type="evidence" value="ECO:0007669"/>
    <property type="project" value="InterPro"/>
</dbReference>
<feature type="transmembrane region" description="Helical" evidence="8">
    <location>
        <begin position="249"/>
        <end position="269"/>
    </location>
</feature>